<dbReference type="PANTHER" id="PTHR31480">
    <property type="entry name" value="BIFUNCTIONAL LYCOPENE CYCLASE/PHYTOENE SYNTHASE"/>
    <property type="match status" value="1"/>
</dbReference>
<accession>A0A498H6F2</accession>
<dbReference type="Pfam" id="PF00494">
    <property type="entry name" value="SQS_PSY"/>
    <property type="match status" value="1"/>
</dbReference>
<dbReference type="GO" id="GO:0051996">
    <property type="term" value="F:squalene synthase [NAD(P)H] activity"/>
    <property type="evidence" value="ECO:0007669"/>
    <property type="project" value="InterPro"/>
</dbReference>
<dbReference type="OrthoDB" id="305023at2157"/>
<dbReference type="InterPro" id="IPR002060">
    <property type="entry name" value="Squ/phyt_synthse"/>
</dbReference>
<dbReference type="SFLD" id="SFLDG01018">
    <property type="entry name" value="Squalene/Phytoene_Synthase_Lik"/>
    <property type="match status" value="1"/>
</dbReference>
<dbReference type="PROSITE" id="PS01045">
    <property type="entry name" value="SQUALEN_PHYTOEN_SYN_2"/>
    <property type="match status" value="1"/>
</dbReference>
<dbReference type="AlphaFoldDB" id="A0A498H6F2"/>
<dbReference type="GO" id="GO:0004311">
    <property type="term" value="F:geranylgeranyl diphosphate synthase activity"/>
    <property type="evidence" value="ECO:0007669"/>
    <property type="project" value="InterPro"/>
</dbReference>
<dbReference type="CDD" id="cd00683">
    <property type="entry name" value="Trans_IPPS_HH"/>
    <property type="match status" value="1"/>
</dbReference>
<dbReference type="InterPro" id="IPR033904">
    <property type="entry name" value="Trans_IPPS_HH"/>
</dbReference>
<evidence type="ECO:0000256" key="1">
    <source>
        <dbReference type="ARBA" id="ARBA00022679"/>
    </source>
</evidence>
<dbReference type="SFLD" id="SFLDG01212">
    <property type="entry name" value="Phytoene_synthase_like"/>
    <property type="match status" value="1"/>
</dbReference>
<sequence length="274" mass="31693">MIDRTLYAIFKRGSKTYFYSTLFFPPSVKEDVFALYSFVRTADDYVDAVPQQVEEFHTFVDRYASAAAGEATGDVIVDSFVDLSRRKQFDPAWTEAFLHSMEKDITVDSYRTIHDLEVYLYGSSEVIGLMMAQILDLPPKSHTAARNLGRAMQYINFIRDIAEDLAMGRTYFPREEMDMFNLDDLSEASACRDRERFAAFIASQIGRYREWQEQAESGFRFIPRRYLIPIKTASDMYRWTAMTIDRDPAIVYCRKVKPSVMRIVSGATYNALKT</sequence>
<proteinExistence type="predicted"/>
<organism evidence="2 3">
    <name type="scientific">Methanoculleus taiwanensis</name>
    <dbReference type="NCBI Taxonomy" id="1550565"/>
    <lineage>
        <taxon>Archaea</taxon>
        <taxon>Methanobacteriati</taxon>
        <taxon>Methanobacteriota</taxon>
        <taxon>Stenosarchaea group</taxon>
        <taxon>Methanomicrobia</taxon>
        <taxon>Methanomicrobiales</taxon>
        <taxon>Methanomicrobiaceae</taxon>
        <taxon>Methanoculleus</taxon>
    </lineage>
</organism>
<evidence type="ECO:0000313" key="3">
    <source>
        <dbReference type="Proteomes" id="UP000290932"/>
    </source>
</evidence>
<dbReference type="InterPro" id="IPR008949">
    <property type="entry name" value="Isoprenoid_synthase_dom_sf"/>
</dbReference>
<evidence type="ECO:0000313" key="2">
    <source>
        <dbReference type="EMBL" id="RXE57428.1"/>
    </source>
</evidence>
<protein>
    <submittedName>
        <fullName evidence="2">Phytoene synthase</fullName>
    </submittedName>
</protein>
<name>A0A498H6F2_9EURY</name>
<dbReference type="Gene3D" id="1.10.600.10">
    <property type="entry name" value="Farnesyl Diphosphate Synthase"/>
    <property type="match status" value="1"/>
</dbReference>
<reference evidence="2 3" key="1">
    <citation type="journal article" date="2015" name="Int. J. Syst. Evol. Microbiol.">
        <title>Methanoculleus taiwanensis sp. nov., a methanogen isolated from deep marine sediment at the deformation front area near Taiwan.</title>
        <authorList>
            <person name="Weng C.Y."/>
            <person name="Chen S.C."/>
            <person name="Lai M.C."/>
            <person name="Wu S.Y."/>
            <person name="Lin S."/>
            <person name="Yang T.F."/>
            <person name="Chen P.C."/>
        </authorList>
    </citation>
    <scope>NUCLEOTIDE SEQUENCE [LARGE SCALE GENOMIC DNA]</scope>
    <source>
        <strain evidence="2 3">CYW4</strain>
    </source>
</reference>
<gene>
    <name evidence="2" type="ORF">ABH15_01670</name>
</gene>
<dbReference type="SUPFAM" id="SSF48576">
    <property type="entry name" value="Terpenoid synthases"/>
    <property type="match status" value="1"/>
</dbReference>
<keyword evidence="1" id="KW-0808">Transferase</keyword>
<dbReference type="InterPro" id="IPR044843">
    <property type="entry name" value="Trans_IPPS_bact-type"/>
</dbReference>
<dbReference type="InterPro" id="IPR019845">
    <property type="entry name" value="Squalene/phytoene_synthase_CS"/>
</dbReference>
<dbReference type="Proteomes" id="UP000290932">
    <property type="component" value="Unassembled WGS sequence"/>
</dbReference>
<dbReference type="EMBL" id="LHQS01000001">
    <property type="protein sequence ID" value="RXE57428.1"/>
    <property type="molecule type" value="Genomic_DNA"/>
</dbReference>
<dbReference type="SFLD" id="SFLDS00005">
    <property type="entry name" value="Isoprenoid_Synthase_Type_I"/>
    <property type="match status" value="1"/>
</dbReference>
<comment type="caution">
    <text evidence="2">The sequence shown here is derived from an EMBL/GenBank/DDBJ whole genome shotgun (WGS) entry which is preliminary data.</text>
</comment>
<dbReference type="RefSeq" id="WP_128692630.1">
    <property type="nucleotide sequence ID" value="NZ_LHQS01000001.1"/>
</dbReference>
<keyword evidence="3" id="KW-1185">Reference proteome</keyword>
<dbReference type="GO" id="GO:0008299">
    <property type="term" value="P:isoprenoid biosynthetic process"/>
    <property type="evidence" value="ECO:0007669"/>
    <property type="project" value="UniProtKB-ARBA"/>
</dbReference>